<dbReference type="InterPro" id="IPR036188">
    <property type="entry name" value="FAD/NAD-bd_sf"/>
</dbReference>
<evidence type="ECO:0000256" key="2">
    <source>
        <dbReference type="RuleBase" id="RU003968"/>
    </source>
</evidence>
<dbReference type="EMBL" id="JAGPXD010000003">
    <property type="protein sequence ID" value="KAH7363236.1"/>
    <property type="molecule type" value="Genomic_DNA"/>
</dbReference>
<dbReference type="PANTHER" id="PTHR47190">
    <property type="entry name" value="DEHYDROGENASE, PUTATIVE-RELATED"/>
    <property type="match status" value="1"/>
</dbReference>
<dbReference type="OrthoDB" id="4835308at2759"/>
<dbReference type="InterPro" id="IPR015920">
    <property type="entry name" value="Cellobiose_DH-like_cyt"/>
</dbReference>
<feature type="chain" id="PRO_5035454755" evidence="4">
    <location>
        <begin position="20"/>
        <end position="769"/>
    </location>
</feature>
<accession>A0A8K0X3Z8</accession>
<dbReference type="AlphaFoldDB" id="A0A8K0X3Z8"/>
<evidence type="ECO:0000313" key="6">
    <source>
        <dbReference type="EMBL" id="KAH7363236.1"/>
    </source>
</evidence>
<sequence length="769" mass="80666">MARTGLLATLAFGLGLAQAQSAAFTDPETGITFQQVSQNSGAYTFGIALPETPGTDFIGRISSQSAAGWAGVSLGGAMRDSLMVVAWPNEGEIIASLRLSTGYSSPGAYTGAATLKVIPGGTSVDGTTYTYTFLCEGCIQTDGTTFTADESPASLGYGRSTGAVSAPTNPASPLNFHAAGYGLFNVDLAAARSAEFATWAALAEGDTETPPGGEPGNPNPGNGTVPVSNSTFDYIVVGGGPAGLVTSQRLTETGRSVLLIERGMASTASTGGTRFSSFNSSLTYYDVPGLFYALPRATLGEGYCTDTAAIAGCVLGGGGSVNGMAFIRPPTWDFDEEWPEGWKWADVEAAAERLYARNPGTTTPSADGKWYDRAAADVLEGWLEGHGWTFADGIETPDDKTKSYGPPSLNIANGLRSGPIHTYLPLAQGTSQFRLQLNTKVIRVLRDGATMTGVEVENASGRQIINLRPGGSVLLAAGVMSTPRVLFNSGIGPTEKINVVKTGSTGVTLPAEADWINLPVGEDVKDHSRYELSFNVTAGLNTYSVAQLTNPSPEDIALFDAGSGVLTQSFQRLDTFRRVTTSDGHEIMVQSHCSSNANNTVQMMLLQSHGLTSRGTLTISADGNTLFTKVPWTNTDTDREAWSIAINELLDMARAPGSPLVFSLGSNATAEAVLATPVQAGIHMVGTAKMGTDDGREGGSAVVDLDTKVYGTDNLFVVDASFHPGLPTGNTQAIVMVAAEHAVERIIALREDVQPCRRRRRAMITPEML</sequence>
<dbReference type="InterPro" id="IPR000172">
    <property type="entry name" value="GMC_OxRdtase_N"/>
</dbReference>
<dbReference type="Gene3D" id="3.30.410.10">
    <property type="entry name" value="Cholesterol Oxidase, domain 2"/>
    <property type="match status" value="1"/>
</dbReference>
<keyword evidence="2" id="KW-0274">FAD</keyword>
<dbReference type="PROSITE" id="PS00623">
    <property type="entry name" value="GMC_OXRED_1"/>
    <property type="match status" value="1"/>
</dbReference>
<proteinExistence type="inferred from homology"/>
<keyword evidence="7" id="KW-1185">Reference proteome</keyword>
<dbReference type="Gene3D" id="3.50.50.60">
    <property type="entry name" value="FAD/NAD(P)-binding domain"/>
    <property type="match status" value="1"/>
</dbReference>
<keyword evidence="2" id="KW-0285">Flavoprotein</keyword>
<evidence type="ECO:0000256" key="3">
    <source>
        <dbReference type="SAM" id="MobiDB-lite"/>
    </source>
</evidence>
<dbReference type="SUPFAM" id="SSF49344">
    <property type="entry name" value="CBD9-like"/>
    <property type="match status" value="1"/>
</dbReference>
<dbReference type="InterPro" id="IPR053208">
    <property type="entry name" value="GMC_Oxidoreductase_CD"/>
</dbReference>
<dbReference type="Gene3D" id="2.60.40.1210">
    <property type="entry name" value="Cellobiose dehydrogenase, cytochrome domain"/>
    <property type="match status" value="1"/>
</dbReference>
<dbReference type="Pfam" id="PF05199">
    <property type="entry name" value="GMC_oxred_C"/>
    <property type="match status" value="1"/>
</dbReference>
<reference evidence="6" key="1">
    <citation type="journal article" date="2021" name="Nat. Commun.">
        <title>Genetic determinants of endophytism in the Arabidopsis root mycobiome.</title>
        <authorList>
            <person name="Mesny F."/>
            <person name="Miyauchi S."/>
            <person name="Thiergart T."/>
            <person name="Pickel B."/>
            <person name="Atanasova L."/>
            <person name="Karlsson M."/>
            <person name="Huettel B."/>
            <person name="Barry K.W."/>
            <person name="Haridas S."/>
            <person name="Chen C."/>
            <person name="Bauer D."/>
            <person name="Andreopoulos W."/>
            <person name="Pangilinan J."/>
            <person name="LaButti K."/>
            <person name="Riley R."/>
            <person name="Lipzen A."/>
            <person name="Clum A."/>
            <person name="Drula E."/>
            <person name="Henrissat B."/>
            <person name="Kohler A."/>
            <person name="Grigoriev I.V."/>
            <person name="Martin F.M."/>
            <person name="Hacquard S."/>
        </authorList>
    </citation>
    <scope>NUCLEOTIDE SEQUENCE</scope>
    <source>
        <strain evidence="6">MPI-CAGE-AT-0016</strain>
    </source>
</reference>
<name>A0A8K0X3Z8_9PEZI</name>
<feature type="region of interest" description="Disordered" evidence="3">
    <location>
        <begin position="205"/>
        <end position="224"/>
    </location>
</feature>
<keyword evidence="4" id="KW-0732">Signal</keyword>
<gene>
    <name evidence="6" type="ORF">B0T11DRAFT_256959</name>
</gene>
<dbReference type="CDD" id="cd09630">
    <property type="entry name" value="CDH_like_cytochrome"/>
    <property type="match status" value="1"/>
</dbReference>
<dbReference type="SUPFAM" id="SSF51905">
    <property type="entry name" value="FAD/NAD(P)-binding domain"/>
    <property type="match status" value="1"/>
</dbReference>
<dbReference type="GO" id="GO:0050660">
    <property type="term" value="F:flavin adenine dinucleotide binding"/>
    <property type="evidence" value="ECO:0007669"/>
    <property type="project" value="InterPro"/>
</dbReference>
<dbReference type="Pfam" id="PF16010">
    <property type="entry name" value="CDH-cyt"/>
    <property type="match status" value="1"/>
</dbReference>
<dbReference type="GO" id="GO:0016614">
    <property type="term" value="F:oxidoreductase activity, acting on CH-OH group of donors"/>
    <property type="evidence" value="ECO:0007669"/>
    <property type="project" value="InterPro"/>
</dbReference>
<feature type="signal peptide" evidence="4">
    <location>
        <begin position="1"/>
        <end position="19"/>
    </location>
</feature>
<organism evidence="6 7">
    <name type="scientific">Plectosphaerella cucumerina</name>
    <dbReference type="NCBI Taxonomy" id="40658"/>
    <lineage>
        <taxon>Eukaryota</taxon>
        <taxon>Fungi</taxon>
        <taxon>Dikarya</taxon>
        <taxon>Ascomycota</taxon>
        <taxon>Pezizomycotina</taxon>
        <taxon>Sordariomycetes</taxon>
        <taxon>Hypocreomycetidae</taxon>
        <taxon>Glomerellales</taxon>
        <taxon>Plectosphaerellaceae</taxon>
        <taxon>Plectosphaerella</taxon>
    </lineage>
</organism>
<evidence type="ECO:0000259" key="5">
    <source>
        <dbReference type="PROSITE" id="PS00623"/>
    </source>
</evidence>
<evidence type="ECO:0000256" key="1">
    <source>
        <dbReference type="ARBA" id="ARBA00010790"/>
    </source>
</evidence>
<evidence type="ECO:0000256" key="4">
    <source>
        <dbReference type="SAM" id="SignalP"/>
    </source>
</evidence>
<feature type="domain" description="Glucose-methanol-choline oxidoreductase N-terminal" evidence="5">
    <location>
        <begin position="312"/>
        <end position="335"/>
    </location>
</feature>
<evidence type="ECO:0000313" key="7">
    <source>
        <dbReference type="Proteomes" id="UP000813385"/>
    </source>
</evidence>
<comment type="caution">
    <text evidence="6">The sequence shown here is derived from an EMBL/GenBank/DDBJ whole genome shotgun (WGS) entry which is preliminary data.</text>
</comment>
<dbReference type="InterPro" id="IPR007867">
    <property type="entry name" value="GMC_OxRtase_C"/>
</dbReference>
<dbReference type="Pfam" id="PF00732">
    <property type="entry name" value="GMC_oxred_N"/>
    <property type="match status" value="1"/>
</dbReference>
<dbReference type="Proteomes" id="UP000813385">
    <property type="component" value="Unassembled WGS sequence"/>
</dbReference>
<dbReference type="PANTHER" id="PTHR47190:SF4">
    <property type="entry name" value="DEHYDROGENASE, PUTATIVE-RELATED"/>
    <property type="match status" value="1"/>
</dbReference>
<dbReference type="SUPFAM" id="SSF54373">
    <property type="entry name" value="FAD-linked reductases, C-terminal domain"/>
    <property type="match status" value="1"/>
</dbReference>
<protein>
    <submittedName>
        <fullName evidence="6">Cellobiose dehydrogenase</fullName>
    </submittedName>
</protein>
<comment type="similarity">
    <text evidence="1 2">Belongs to the GMC oxidoreductase family.</text>
</comment>